<evidence type="ECO:0000256" key="1">
    <source>
        <dbReference type="SAM" id="MobiDB-lite"/>
    </source>
</evidence>
<feature type="compositionally biased region" description="Basic and acidic residues" evidence="1">
    <location>
        <begin position="157"/>
        <end position="173"/>
    </location>
</feature>
<gene>
    <name evidence="2" type="ORF">M0813_19447</name>
</gene>
<organism evidence="2 3">
    <name type="scientific">Anaeramoeba flamelloides</name>
    <dbReference type="NCBI Taxonomy" id="1746091"/>
    <lineage>
        <taxon>Eukaryota</taxon>
        <taxon>Metamonada</taxon>
        <taxon>Anaeramoebidae</taxon>
        <taxon>Anaeramoeba</taxon>
    </lineage>
</organism>
<reference evidence="2" key="1">
    <citation type="submission" date="2022-08" db="EMBL/GenBank/DDBJ databases">
        <title>Novel sulfate-reducing endosymbionts in the free-living metamonad Anaeramoeba.</title>
        <authorList>
            <person name="Jerlstrom-Hultqvist J."/>
            <person name="Cepicka I."/>
            <person name="Gallot-Lavallee L."/>
            <person name="Salas-Leiva D."/>
            <person name="Curtis B.A."/>
            <person name="Zahonova K."/>
            <person name="Pipaliya S."/>
            <person name="Dacks J."/>
            <person name="Roger A.J."/>
        </authorList>
    </citation>
    <scope>NUCLEOTIDE SEQUENCE</scope>
    <source>
        <strain evidence="2">Schooner1</strain>
    </source>
</reference>
<feature type="region of interest" description="Disordered" evidence="1">
    <location>
        <begin position="157"/>
        <end position="211"/>
    </location>
</feature>
<evidence type="ECO:0000313" key="2">
    <source>
        <dbReference type="EMBL" id="KAJ6246308.1"/>
    </source>
</evidence>
<evidence type="ECO:0000313" key="3">
    <source>
        <dbReference type="Proteomes" id="UP001150062"/>
    </source>
</evidence>
<name>A0ABQ8YNZ0_9EUKA</name>
<feature type="compositionally biased region" description="Basic residues" evidence="1">
    <location>
        <begin position="174"/>
        <end position="200"/>
    </location>
</feature>
<proteinExistence type="predicted"/>
<accession>A0ABQ8YNZ0</accession>
<sequence>MNLCTTLESANKTKRKSNYKLQKKKERNRSNCKSYYPDEVEELAFGTATEEEQLALIDVTFIRKREDRIAKLYSIFPDEITFSWNKGRVEFSARIISLLCYAYGQGRTNVRSCLGSYYKRKGYQNLTVRRKNTGMVFVTNEYVERERQVQEIRKRAFEEEEHEKEKAEEEEKLKVKKKKQRNKAKIHFKSKQTKLSRTKPKTTVNEKKQQQQLLTKTILKTRTKSQTKNNSKNQIYEQKIQKIHQKPIITLGNDNPKNSISTNLLDQNSKYENDFFSMKQSNLFSDSFWEESTQNSNDLQSDLKRGFSPVNSPFLSEIQPENEIQQQYESVLPYQFDTEDFTNFIPIIENEFELSTLEFD</sequence>
<dbReference type="EMBL" id="JAOAOG010000136">
    <property type="protein sequence ID" value="KAJ6246308.1"/>
    <property type="molecule type" value="Genomic_DNA"/>
</dbReference>
<keyword evidence="3" id="KW-1185">Reference proteome</keyword>
<comment type="caution">
    <text evidence="2">The sequence shown here is derived from an EMBL/GenBank/DDBJ whole genome shotgun (WGS) entry which is preliminary data.</text>
</comment>
<protein>
    <submittedName>
        <fullName evidence="2">Protein sprouty</fullName>
    </submittedName>
</protein>
<dbReference type="Proteomes" id="UP001150062">
    <property type="component" value="Unassembled WGS sequence"/>
</dbReference>